<dbReference type="RefSeq" id="WP_154553589.1">
    <property type="nucleotide sequence ID" value="NZ_JAQXUZ010000021.1"/>
</dbReference>
<dbReference type="EMBL" id="VUNA01000002">
    <property type="protein sequence ID" value="MST70028.1"/>
    <property type="molecule type" value="Genomic_DNA"/>
</dbReference>
<accession>A0A6N7XFN4</accession>
<protein>
    <submittedName>
        <fullName evidence="2">DUF2325 domain-containing protein</fullName>
    </submittedName>
</protein>
<comment type="caution">
    <text evidence="2">The sequence shown here is derived from an EMBL/GenBank/DDBJ whole genome shotgun (WGS) entry which is preliminary data.</text>
</comment>
<proteinExistence type="inferred from homology"/>
<name>A0A6N7XFN4_9FIRM</name>
<dbReference type="AlphaFoldDB" id="A0A6N7XFN4"/>
<dbReference type="Proteomes" id="UP000469424">
    <property type="component" value="Unassembled WGS sequence"/>
</dbReference>
<sequence>MSVVIVGGNECMECRYKEICKQYGHEAKVFTKERGSVARKMGCPDLLIMFTGTVSHKMMNSAAAEAKRHCIPIEWAHSSSASALKKVLENHAGSSPLPV</sequence>
<reference evidence="2 3" key="1">
    <citation type="submission" date="2019-08" db="EMBL/GenBank/DDBJ databases">
        <title>In-depth cultivation of the pig gut microbiome towards novel bacterial diversity and tailored functional studies.</title>
        <authorList>
            <person name="Wylensek D."/>
            <person name="Hitch T.C.A."/>
            <person name="Clavel T."/>
        </authorList>
    </citation>
    <scope>NUCLEOTIDE SEQUENCE [LARGE SCALE GENOMIC DNA]</scope>
    <source>
        <strain evidence="2 3">WCA-MUC-591-APC-4B</strain>
    </source>
</reference>
<dbReference type="InterPro" id="IPR016772">
    <property type="entry name" value="UCP020408"/>
</dbReference>
<organism evidence="2 3">
    <name type="scientific">Mogibacterium kristiansenii</name>
    <dbReference type="NCBI Taxonomy" id="2606708"/>
    <lineage>
        <taxon>Bacteria</taxon>
        <taxon>Bacillati</taxon>
        <taxon>Bacillota</taxon>
        <taxon>Clostridia</taxon>
        <taxon>Peptostreptococcales</taxon>
        <taxon>Anaerovoracaceae</taxon>
        <taxon>Mogibacterium</taxon>
    </lineage>
</organism>
<evidence type="ECO:0000313" key="3">
    <source>
        <dbReference type="Proteomes" id="UP000469424"/>
    </source>
</evidence>
<keyword evidence="3" id="KW-1185">Reference proteome</keyword>
<comment type="similarity">
    <text evidence="1">Belongs to the UPF0751 family.</text>
</comment>
<dbReference type="Pfam" id="PF10087">
    <property type="entry name" value="DUF2325"/>
    <property type="match status" value="1"/>
</dbReference>
<evidence type="ECO:0000313" key="2">
    <source>
        <dbReference type="EMBL" id="MST70028.1"/>
    </source>
</evidence>
<gene>
    <name evidence="2" type="ORF">FYJ65_01520</name>
</gene>
<evidence type="ECO:0000256" key="1">
    <source>
        <dbReference type="ARBA" id="ARBA00007189"/>
    </source>
</evidence>